<dbReference type="AlphaFoldDB" id="A0A8S1VQH7"/>
<sequence length="138" mass="16313">MRQFFVIKCVSIKLASIGSIGRSISQFSQNYYINKFCCELVGIKPKLLKDDYWIKNMIYFTREDQKKKEQSVLIYQGIKDGLNNQQYWNKVNGKANLLMVIQSKTHQSLEHIHLLNGNHVSKICRRQYIIIFYIFINS</sequence>
<evidence type="ECO:0000259" key="1">
    <source>
        <dbReference type="Pfam" id="PF07534"/>
    </source>
</evidence>
<dbReference type="InterPro" id="IPR006571">
    <property type="entry name" value="TLDc_dom"/>
</dbReference>
<accession>A0A8S1VQH7</accession>
<organism evidence="2 3">
    <name type="scientific">Paramecium octaurelia</name>
    <dbReference type="NCBI Taxonomy" id="43137"/>
    <lineage>
        <taxon>Eukaryota</taxon>
        <taxon>Sar</taxon>
        <taxon>Alveolata</taxon>
        <taxon>Ciliophora</taxon>
        <taxon>Intramacronucleata</taxon>
        <taxon>Oligohymenophorea</taxon>
        <taxon>Peniculida</taxon>
        <taxon>Parameciidae</taxon>
        <taxon>Paramecium</taxon>
    </lineage>
</organism>
<dbReference type="EMBL" id="CAJJDP010000072">
    <property type="protein sequence ID" value="CAD8179774.1"/>
    <property type="molecule type" value="Genomic_DNA"/>
</dbReference>
<gene>
    <name evidence="2" type="ORF">POCTA_138.1.T0730205</name>
</gene>
<dbReference type="OrthoDB" id="298084at2759"/>
<reference evidence="2" key="1">
    <citation type="submission" date="2021-01" db="EMBL/GenBank/DDBJ databases">
        <authorList>
            <consortium name="Genoscope - CEA"/>
            <person name="William W."/>
        </authorList>
    </citation>
    <scope>NUCLEOTIDE SEQUENCE</scope>
</reference>
<feature type="domain" description="TLDc" evidence="1">
    <location>
        <begin position="50"/>
        <end position="106"/>
    </location>
</feature>
<protein>
    <recommendedName>
        <fullName evidence="1">TLDc domain-containing protein</fullName>
    </recommendedName>
</protein>
<evidence type="ECO:0000313" key="2">
    <source>
        <dbReference type="EMBL" id="CAD8179774.1"/>
    </source>
</evidence>
<name>A0A8S1VQH7_PAROT</name>
<dbReference type="Proteomes" id="UP000683925">
    <property type="component" value="Unassembled WGS sequence"/>
</dbReference>
<dbReference type="Pfam" id="PF07534">
    <property type="entry name" value="TLD"/>
    <property type="match status" value="1"/>
</dbReference>
<proteinExistence type="predicted"/>
<evidence type="ECO:0000313" key="3">
    <source>
        <dbReference type="Proteomes" id="UP000683925"/>
    </source>
</evidence>
<keyword evidence="3" id="KW-1185">Reference proteome</keyword>
<comment type="caution">
    <text evidence="2">The sequence shown here is derived from an EMBL/GenBank/DDBJ whole genome shotgun (WGS) entry which is preliminary data.</text>
</comment>